<proteinExistence type="predicted"/>
<accession>A0A1E1K4E2</accession>
<protein>
    <submittedName>
        <fullName evidence="1">Uncharacterized protein</fullName>
    </submittedName>
</protein>
<dbReference type="Proteomes" id="UP000178912">
    <property type="component" value="Unassembled WGS sequence"/>
</dbReference>
<reference evidence="2" key="1">
    <citation type="submission" date="2016-03" db="EMBL/GenBank/DDBJ databases">
        <authorList>
            <person name="Guldener U."/>
        </authorList>
    </citation>
    <scope>NUCLEOTIDE SEQUENCE [LARGE SCALE GENOMIC DNA]</scope>
    <source>
        <strain evidence="2">04CH-RAC-A.6.1</strain>
    </source>
</reference>
<evidence type="ECO:0000313" key="2">
    <source>
        <dbReference type="Proteomes" id="UP000178912"/>
    </source>
</evidence>
<keyword evidence="2" id="KW-1185">Reference proteome</keyword>
<dbReference type="OrthoDB" id="3473305at2759"/>
<name>A0A1E1K4E2_9HELO</name>
<sequence length="274" mass="31401">MASINVSPPDNFALASTSVAPTRKGGHAIRTRKLLKFTIFGKLPLELRDPDGDRFFEKFTSSTPCRYESCAKFPPFILRTSHEARGIGLRHYSLNFGITRSYTYGDVRIVVSSPAQIYVNWDCDIICPQTVNQSLSLEEEEMNNVFCFTERLHDDKGVITRKRMSIELVSLDAYLDGGAFPDRFKIANTRILERTHEKIRKRYHACYDDYCIERRKRVTISESGEQAGVEVQKEAEAKAEEDVEENVDVCTDLSHFVYPFPVSFKHIRICEHVS</sequence>
<organism evidence="1 2">
    <name type="scientific">Rhynchosporium agropyri</name>
    <dbReference type="NCBI Taxonomy" id="914238"/>
    <lineage>
        <taxon>Eukaryota</taxon>
        <taxon>Fungi</taxon>
        <taxon>Dikarya</taxon>
        <taxon>Ascomycota</taxon>
        <taxon>Pezizomycotina</taxon>
        <taxon>Leotiomycetes</taxon>
        <taxon>Helotiales</taxon>
        <taxon>Ploettnerulaceae</taxon>
        <taxon>Rhynchosporium</taxon>
    </lineage>
</organism>
<dbReference type="AlphaFoldDB" id="A0A1E1K4E2"/>
<gene>
    <name evidence="1" type="ORF">RAG0_03446</name>
</gene>
<dbReference type="EMBL" id="FJUX01000014">
    <property type="protein sequence ID" value="CZS92955.1"/>
    <property type="molecule type" value="Genomic_DNA"/>
</dbReference>
<evidence type="ECO:0000313" key="1">
    <source>
        <dbReference type="EMBL" id="CZS92955.1"/>
    </source>
</evidence>